<name>A0ABP7CG58_9PSEU</name>
<dbReference type="Gene3D" id="3.40.50.300">
    <property type="entry name" value="P-loop containing nucleotide triphosphate hydrolases"/>
    <property type="match status" value="1"/>
</dbReference>
<organism evidence="5 6">
    <name type="scientific">Lentzea roselyniae</name>
    <dbReference type="NCBI Taxonomy" id="531940"/>
    <lineage>
        <taxon>Bacteria</taxon>
        <taxon>Bacillati</taxon>
        <taxon>Actinomycetota</taxon>
        <taxon>Actinomycetes</taxon>
        <taxon>Pseudonocardiales</taxon>
        <taxon>Pseudonocardiaceae</taxon>
        <taxon>Lentzea</taxon>
    </lineage>
</organism>
<keyword evidence="4" id="KW-0067">ATP-binding</keyword>
<evidence type="ECO:0000256" key="4">
    <source>
        <dbReference type="ARBA" id="ARBA00022840"/>
    </source>
</evidence>
<dbReference type="Proteomes" id="UP001500711">
    <property type="component" value="Unassembled WGS sequence"/>
</dbReference>
<evidence type="ECO:0000256" key="3">
    <source>
        <dbReference type="ARBA" id="ARBA00022777"/>
    </source>
</evidence>
<dbReference type="InterPro" id="IPR023865">
    <property type="entry name" value="Aliphatic_acid_kinase_CS"/>
</dbReference>
<keyword evidence="2" id="KW-0547">Nucleotide-binding</keyword>
<dbReference type="EMBL" id="BAABBE010000053">
    <property type="protein sequence ID" value="GAA3686096.1"/>
    <property type="molecule type" value="Genomic_DNA"/>
</dbReference>
<proteinExistence type="predicted"/>
<comment type="caution">
    <text evidence="5">The sequence shown here is derived from an EMBL/GenBank/DDBJ whole genome shotgun (WGS) entry which is preliminary data.</text>
</comment>
<dbReference type="PROSITE" id="PS01075">
    <property type="entry name" value="ACETATE_KINASE_1"/>
    <property type="match status" value="1"/>
</dbReference>
<sequence length="200" mass="21399">MRRWKWIEGRVAVWVRSGRVSTSVQVIVLNGGSSSGKSGIARCLQAVLPEAWLAIGVDTLIDVMPPRLQLGAEGIGFADGGEITVGAEFRLLEDAWMEGVAAMVRAGARVIVDDVFLGGIESLQRWEKALGGLDVLWVGVRCNAAVAAGRELARGDRVSGMAAVQAELVHRGMDYDVEVDTTRAEAIECAEVIAERVKIA</sequence>
<reference evidence="6" key="1">
    <citation type="journal article" date="2019" name="Int. J. Syst. Evol. Microbiol.">
        <title>The Global Catalogue of Microorganisms (GCM) 10K type strain sequencing project: providing services to taxonomists for standard genome sequencing and annotation.</title>
        <authorList>
            <consortium name="The Broad Institute Genomics Platform"/>
            <consortium name="The Broad Institute Genome Sequencing Center for Infectious Disease"/>
            <person name="Wu L."/>
            <person name="Ma J."/>
        </authorList>
    </citation>
    <scope>NUCLEOTIDE SEQUENCE [LARGE SCALE GENOMIC DNA]</scope>
    <source>
        <strain evidence="6">JCM 17494</strain>
    </source>
</reference>
<keyword evidence="6" id="KW-1185">Reference proteome</keyword>
<evidence type="ECO:0000313" key="5">
    <source>
        <dbReference type="EMBL" id="GAA3686096.1"/>
    </source>
</evidence>
<dbReference type="InterPro" id="IPR012853">
    <property type="entry name" value="CPT"/>
</dbReference>
<gene>
    <name evidence="5" type="ORF">GCM10022267_86210</name>
</gene>
<keyword evidence="3" id="KW-0418">Kinase</keyword>
<evidence type="ECO:0000256" key="1">
    <source>
        <dbReference type="ARBA" id="ARBA00022679"/>
    </source>
</evidence>
<protein>
    <recommendedName>
        <fullName evidence="7">Chloramphenicol 3-O phosphotransferase</fullName>
    </recommendedName>
</protein>
<accession>A0ABP7CG58</accession>
<dbReference type="PIRSF" id="PIRSF007531">
    <property type="entry name" value="CPT"/>
    <property type="match status" value="1"/>
</dbReference>
<evidence type="ECO:0000256" key="2">
    <source>
        <dbReference type="ARBA" id="ARBA00022741"/>
    </source>
</evidence>
<keyword evidence="1" id="KW-0808">Transferase</keyword>
<evidence type="ECO:0000313" key="6">
    <source>
        <dbReference type="Proteomes" id="UP001500711"/>
    </source>
</evidence>
<dbReference type="NCBIfam" id="NF033114">
    <property type="entry name" value="phos_trans_CPT"/>
    <property type="match status" value="1"/>
</dbReference>
<dbReference type="SUPFAM" id="SSF52540">
    <property type="entry name" value="P-loop containing nucleoside triphosphate hydrolases"/>
    <property type="match status" value="1"/>
</dbReference>
<dbReference type="InterPro" id="IPR027417">
    <property type="entry name" value="P-loop_NTPase"/>
</dbReference>
<dbReference type="Pfam" id="PF07931">
    <property type="entry name" value="CPT"/>
    <property type="match status" value="1"/>
</dbReference>
<evidence type="ECO:0008006" key="7">
    <source>
        <dbReference type="Google" id="ProtNLM"/>
    </source>
</evidence>